<dbReference type="GO" id="GO:0000917">
    <property type="term" value="P:division septum assembly"/>
    <property type="evidence" value="ECO:0007669"/>
    <property type="project" value="UniProtKB-KW"/>
</dbReference>
<dbReference type="SMART" id="SM00864">
    <property type="entry name" value="Tubulin"/>
    <property type="match status" value="1"/>
</dbReference>
<feature type="binding site" evidence="4">
    <location>
        <position position="148"/>
    </location>
    <ligand>
        <name>GTP</name>
        <dbReference type="ChEBI" id="CHEBI:37565"/>
    </ligand>
</feature>
<feature type="domain" description="Tubulin/FtsZ 2-layer sandwich" evidence="9">
    <location>
        <begin position="211"/>
        <end position="332"/>
    </location>
</feature>
<dbReference type="InterPro" id="IPR045061">
    <property type="entry name" value="FtsZ/CetZ"/>
</dbReference>
<dbReference type="InterPro" id="IPR020805">
    <property type="entry name" value="Cell_div_FtsZ_CS"/>
</dbReference>
<proteinExistence type="inferred from homology"/>
<dbReference type="InterPro" id="IPR008280">
    <property type="entry name" value="Tub_FtsZ_C"/>
</dbReference>
<evidence type="ECO:0000256" key="1">
    <source>
        <dbReference type="ARBA" id="ARBA00009690"/>
    </source>
</evidence>
<reference evidence="10" key="1">
    <citation type="submission" date="2020-02" db="EMBL/GenBank/DDBJ databases">
        <authorList>
            <person name="Meier V. D."/>
        </authorList>
    </citation>
    <scope>NUCLEOTIDE SEQUENCE</scope>
    <source>
        <strain evidence="10">AVDCRST_MAG56</strain>
    </source>
</reference>
<feature type="region of interest" description="Disordered" evidence="7">
    <location>
        <begin position="424"/>
        <end position="486"/>
    </location>
</feature>
<dbReference type="FunFam" id="3.40.50.1440:FF:000001">
    <property type="entry name" value="Cell division protein FtsZ"/>
    <property type="match status" value="1"/>
</dbReference>
<dbReference type="EMBL" id="CADCTQ010000405">
    <property type="protein sequence ID" value="CAA9294158.1"/>
    <property type="molecule type" value="Genomic_DNA"/>
</dbReference>
<dbReference type="InterPro" id="IPR036525">
    <property type="entry name" value="Tubulin/FtsZ_GTPase_sf"/>
</dbReference>
<sequence>MAESLFKFELPDRHRSIIKIVGVGGGGSNAVNHMFNQGIREVDFAVCNTDRQALDASPVPNKVRLGVTLTEGLGAGANPERGRDAAIESEQDIRELFSPNVKMVFITAGMGGGTGTGAAPVIARLAQERGMLTVAIVTAPFSFEGRVKKENAFRGIEELRQYCDTVLLILNDKLQDIYGDLPKRKAFAEADNILTNAAKSIAEIITVPGYVNVDFEDVKKVMKNAGQAVMGSATAQGENRARKAIEEALNSPLLNNRDIRGAKRILLTMFYSSEAEMTMGEQSIITNYINERTGDEVDELIPGDVIDENLGPFLRVTIIATGFIDNPEDGATRQRRVTDLESGKPVKQLIQPEPIVVPPSNRYEERGNYPPVPSEASKVVFSLEGSEPKGRDGGRNHGHGQEDPAQEDDAFRRQRDLDKRRQQLKNMSSNLSQDEFQQKMNVPAYRRKGVRLGDVPHSSERNVSRYTLDDDDQLLGNNRFLHDNVD</sequence>
<feature type="domain" description="Tubulin/FtsZ GTPase" evidence="8">
    <location>
        <begin position="17"/>
        <end position="209"/>
    </location>
</feature>
<name>A0A6J4K362_9SPHI</name>
<dbReference type="GO" id="GO:0005525">
    <property type="term" value="F:GTP binding"/>
    <property type="evidence" value="ECO:0007669"/>
    <property type="project" value="UniProtKB-UniRule"/>
</dbReference>
<dbReference type="GO" id="GO:0051258">
    <property type="term" value="P:protein polymerization"/>
    <property type="evidence" value="ECO:0007669"/>
    <property type="project" value="UniProtKB-UniRule"/>
</dbReference>
<evidence type="ECO:0000256" key="6">
    <source>
        <dbReference type="RuleBase" id="RU000631"/>
    </source>
</evidence>
<dbReference type="Pfam" id="PF00091">
    <property type="entry name" value="Tubulin"/>
    <property type="match status" value="1"/>
</dbReference>
<dbReference type="InterPro" id="IPR003008">
    <property type="entry name" value="Tubulin_FtsZ_GTPase"/>
</dbReference>
<dbReference type="PANTHER" id="PTHR30314:SF3">
    <property type="entry name" value="MITOCHONDRIAL DIVISION PROTEIN FSZA"/>
    <property type="match status" value="1"/>
</dbReference>
<keyword evidence="4 6" id="KW-0131">Cell cycle</keyword>
<dbReference type="SUPFAM" id="SSF55307">
    <property type="entry name" value="Tubulin C-terminal domain-like"/>
    <property type="match status" value="1"/>
</dbReference>
<dbReference type="GO" id="GO:0005737">
    <property type="term" value="C:cytoplasm"/>
    <property type="evidence" value="ECO:0007669"/>
    <property type="project" value="UniProtKB-SubCell"/>
</dbReference>
<dbReference type="PRINTS" id="PR00423">
    <property type="entry name" value="CELLDVISFTSZ"/>
</dbReference>
<evidence type="ECO:0000259" key="8">
    <source>
        <dbReference type="SMART" id="SM00864"/>
    </source>
</evidence>
<feature type="binding site" evidence="4">
    <location>
        <begin position="113"/>
        <end position="115"/>
    </location>
    <ligand>
        <name>GTP</name>
        <dbReference type="ChEBI" id="CHEBI:37565"/>
    </ligand>
</feature>
<keyword evidence="4" id="KW-0963">Cytoplasm</keyword>
<comment type="similarity">
    <text evidence="1 4 6">Belongs to the FtsZ family.</text>
</comment>
<dbReference type="SUPFAM" id="SSF52490">
    <property type="entry name" value="Tubulin nucleotide-binding domain-like"/>
    <property type="match status" value="1"/>
</dbReference>
<feature type="region of interest" description="Disordered" evidence="7">
    <location>
        <begin position="353"/>
        <end position="409"/>
    </location>
</feature>
<feature type="binding site" evidence="4">
    <location>
        <position position="191"/>
    </location>
    <ligand>
        <name>GTP</name>
        <dbReference type="ChEBI" id="CHEBI:37565"/>
    </ligand>
</feature>
<dbReference type="SMART" id="SM00865">
    <property type="entry name" value="Tubulin_C"/>
    <property type="match status" value="1"/>
</dbReference>
<evidence type="ECO:0000256" key="4">
    <source>
        <dbReference type="HAMAP-Rule" id="MF_00909"/>
    </source>
</evidence>
<gene>
    <name evidence="4" type="primary">ftsZ</name>
    <name evidence="10" type="ORF">AVDCRST_MAG56-5811</name>
</gene>
<dbReference type="CDD" id="cd02201">
    <property type="entry name" value="FtsZ_type1"/>
    <property type="match status" value="1"/>
</dbReference>
<keyword evidence="3 4" id="KW-0342">GTP-binding</keyword>
<organism evidence="10">
    <name type="scientific">uncultured Cytophagales bacterium</name>
    <dbReference type="NCBI Taxonomy" id="158755"/>
    <lineage>
        <taxon>Bacteria</taxon>
        <taxon>Pseudomonadati</taxon>
        <taxon>Bacteroidota</taxon>
        <taxon>Sphingobacteriia</taxon>
        <taxon>Sphingobacteriales</taxon>
        <taxon>environmental samples</taxon>
    </lineage>
</organism>
<evidence type="ECO:0000256" key="2">
    <source>
        <dbReference type="ARBA" id="ARBA00022741"/>
    </source>
</evidence>
<feature type="binding site" evidence="4">
    <location>
        <position position="144"/>
    </location>
    <ligand>
        <name>GTP</name>
        <dbReference type="ChEBI" id="CHEBI:37565"/>
    </ligand>
</feature>
<dbReference type="PROSITE" id="PS01134">
    <property type="entry name" value="FTSZ_1"/>
    <property type="match status" value="1"/>
</dbReference>
<evidence type="ECO:0000256" key="3">
    <source>
        <dbReference type="ARBA" id="ARBA00023134"/>
    </source>
</evidence>
<dbReference type="InterPro" id="IPR000158">
    <property type="entry name" value="Cell_div_FtsZ"/>
</dbReference>
<keyword evidence="4 6" id="KW-0717">Septation</keyword>
<dbReference type="NCBIfam" id="TIGR00065">
    <property type="entry name" value="ftsZ"/>
    <property type="match status" value="1"/>
</dbReference>
<dbReference type="GO" id="GO:0032153">
    <property type="term" value="C:cell division site"/>
    <property type="evidence" value="ECO:0007669"/>
    <property type="project" value="UniProtKB-UniRule"/>
</dbReference>
<dbReference type="InterPro" id="IPR018316">
    <property type="entry name" value="Tubulin/FtsZ_2-layer-sand-dom"/>
</dbReference>
<dbReference type="InterPro" id="IPR024757">
    <property type="entry name" value="FtsZ_C"/>
</dbReference>
<dbReference type="GO" id="GO:0043093">
    <property type="term" value="P:FtsZ-dependent cytokinesis"/>
    <property type="evidence" value="ECO:0007669"/>
    <property type="project" value="UniProtKB-UniRule"/>
</dbReference>
<dbReference type="HAMAP" id="MF_00909">
    <property type="entry name" value="FtsZ"/>
    <property type="match status" value="1"/>
</dbReference>
<dbReference type="PROSITE" id="PS01135">
    <property type="entry name" value="FTSZ_2"/>
    <property type="match status" value="1"/>
</dbReference>
<evidence type="ECO:0000256" key="7">
    <source>
        <dbReference type="SAM" id="MobiDB-lite"/>
    </source>
</evidence>
<dbReference type="PANTHER" id="PTHR30314">
    <property type="entry name" value="CELL DIVISION PROTEIN FTSZ-RELATED"/>
    <property type="match status" value="1"/>
</dbReference>
<evidence type="ECO:0000313" key="10">
    <source>
        <dbReference type="EMBL" id="CAA9294158.1"/>
    </source>
</evidence>
<evidence type="ECO:0000256" key="5">
    <source>
        <dbReference type="NCBIfam" id="TIGR00065"/>
    </source>
</evidence>
<keyword evidence="2 4" id="KW-0547">Nucleotide-binding</keyword>
<dbReference type="Gene3D" id="3.40.50.1440">
    <property type="entry name" value="Tubulin/FtsZ, GTPase domain"/>
    <property type="match status" value="1"/>
</dbReference>
<dbReference type="AlphaFoldDB" id="A0A6J4K362"/>
<dbReference type="Pfam" id="PF12327">
    <property type="entry name" value="FtsZ_C"/>
    <property type="match status" value="1"/>
</dbReference>
<comment type="subcellular location">
    <subcellularLocation>
        <location evidence="4">Cytoplasm</location>
    </subcellularLocation>
    <text evidence="4">Assembles at midcell at the inner surface of the cytoplasmic membrane.</text>
</comment>
<dbReference type="GO" id="GO:0003924">
    <property type="term" value="F:GTPase activity"/>
    <property type="evidence" value="ECO:0007669"/>
    <property type="project" value="UniProtKB-UniRule"/>
</dbReference>
<feature type="binding site" evidence="4">
    <location>
        <begin position="25"/>
        <end position="29"/>
    </location>
    <ligand>
        <name>GTP</name>
        <dbReference type="ChEBI" id="CHEBI:37565"/>
    </ligand>
</feature>
<comment type="function">
    <text evidence="4 6">Essential cell division protein that forms a contractile ring structure (Z ring) at the future cell division site. The regulation of the ring assembly controls the timing and the location of cell division. One of the functions of the FtsZ ring is to recruit other cell division proteins to the septum to produce a new cell wall between the dividing cells. Binds GTP and shows GTPase activity.</text>
</comment>
<feature type="compositionally biased region" description="Polar residues" evidence="7">
    <location>
        <begin position="426"/>
        <end position="440"/>
    </location>
</feature>
<feature type="compositionally biased region" description="Basic and acidic residues" evidence="7">
    <location>
        <begin position="386"/>
        <end position="402"/>
    </location>
</feature>
<protein>
    <recommendedName>
        <fullName evidence="4 5">Cell division protein FtsZ</fullName>
    </recommendedName>
</protein>
<comment type="subunit">
    <text evidence="4">Homodimer. Polymerizes to form a dynamic ring structure in a strictly GTP-dependent manner. Interacts directly with several other division proteins.</text>
</comment>
<evidence type="ECO:0000259" key="9">
    <source>
        <dbReference type="SMART" id="SM00865"/>
    </source>
</evidence>
<keyword evidence="4 6" id="KW-0132">Cell division</keyword>
<accession>A0A6J4K362</accession>